<sequence length="365" mass="39648">MPSPVAVVIDPGDDAVHTHTALAAHHVPSGRITLHPGPGTTSETGLAHDLLAALGKPPLLPGGFPAGRQPAWEAATAWITALPVTRLTVLRAHRLTARRTMRLLQLRTLTGIHLTLVCHRPHLPAALHQALQTADYCVTADFQAARRHYYGTLAAVSPLVDEPARPANRWLTLPVLDRLVSYDSPAPCTALCMPPPIVFRHRPPPAPLTGQTAREAARRLAAVTAHPRLAAALAAALFTGVSFQQLATARPGDYDDAAATLALHNRTRYTDGCATHRVPPWARFFLKAAVCFARLATAQDQHLLAGPHDRTHLLRVAEAARLRPPQPPAGQRTGPAGRIQWDWRERKEARCYDAMLTRHQSPSSR</sequence>
<dbReference type="Proteomes" id="UP001365781">
    <property type="component" value="Unassembled WGS sequence"/>
</dbReference>
<reference evidence="1 2" key="1">
    <citation type="submission" date="2024-03" db="EMBL/GenBank/DDBJ databases">
        <title>First Report of Pectobacterium brasiliscabiei causing potato scab in china.</title>
        <authorList>
            <person name="Handique U."/>
        </authorList>
    </citation>
    <scope>NUCLEOTIDE SEQUENCE [LARGE SCALE GENOMIC DNA]</scope>
    <source>
        <strain evidence="1 2">ZRIMU1503</strain>
    </source>
</reference>
<name>A0ABU8GTU4_9ACTN</name>
<accession>A0ABU8GTU4</accession>
<organism evidence="1 2">
    <name type="scientific">Streptomyces brasiliscabiei</name>
    <dbReference type="NCBI Taxonomy" id="2736302"/>
    <lineage>
        <taxon>Bacteria</taxon>
        <taxon>Bacillati</taxon>
        <taxon>Actinomycetota</taxon>
        <taxon>Actinomycetes</taxon>
        <taxon>Kitasatosporales</taxon>
        <taxon>Streptomycetaceae</taxon>
        <taxon>Streptomyces</taxon>
    </lineage>
</organism>
<comment type="caution">
    <text evidence="1">The sequence shown here is derived from an EMBL/GenBank/DDBJ whole genome shotgun (WGS) entry which is preliminary data.</text>
</comment>
<keyword evidence="2" id="KW-1185">Reference proteome</keyword>
<evidence type="ECO:0000313" key="1">
    <source>
        <dbReference type="EMBL" id="MEI5616626.1"/>
    </source>
</evidence>
<protein>
    <submittedName>
        <fullName evidence="1">Uncharacterized protein</fullName>
    </submittedName>
</protein>
<proteinExistence type="predicted"/>
<evidence type="ECO:0000313" key="2">
    <source>
        <dbReference type="Proteomes" id="UP001365781"/>
    </source>
</evidence>
<gene>
    <name evidence="1" type="ORF">WB403_46775</name>
</gene>
<dbReference type="EMBL" id="JBBAYM010000059">
    <property type="protein sequence ID" value="MEI5616626.1"/>
    <property type="molecule type" value="Genomic_DNA"/>
</dbReference>
<dbReference type="RefSeq" id="WP_336543361.1">
    <property type="nucleotide sequence ID" value="NZ_JBBAYL010000042.1"/>
</dbReference>